<dbReference type="AlphaFoldDB" id="A0AAE0N8G8"/>
<gene>
    <name evidence="3" type="ORF">B0H63DRAFT_512786</name>
</gene>
<accession>A0AAE0N8G8</accession>
<reference evidence="3" key="2">
    <citation type="submission" date="2023-06" db="EMBL/GenBank/DDBJ databases">
        <authorList>
            <consortium name="Lawrence Berkeley National Laboratory"/>
            <person name="Haridas S."/>
            <person name="Hensen N."/>
            <person name="Bonometti L."/>
            <person name="Westerberg I."/>
            <person name="Brannstrom I.O."/>
            <person name="Guillou S."/>
            <person name="Cros-Aarteil S."/>
            <person name="Calhoun S."/>
            <person name="Kuo A."/>
            <person name="Mondo S."/>
            <person name="Pangilinan J."/>
            <person name="Riley R."/>
            <person name="LaButti K."/>
            <person name="Andreopoulos B."/>
            <person name="Lipzen A."/>
            <person name="Chen C."/>
            <person name="Yanf M."/>
            <person name="Daum C."/>
            <person name="Ng V."/>
            <person name="Clum A."/>
            <person name="Steindorff A."/>
            <person name="Ohm R."/>
            <person name="Martin F."/>
            <person name="Silar P."/>
            <person name="Natvig D."/>
            <person name="Lalanne C."/>
            <person name="Gautier V."/>
            <person name="Ament-velasquez S.L."/>
            <person name="Kruys A."/>
            <person name="Hutchinson M.I."/>
            <person name="Powell A.J."/>
            <person name="Barry K."/>
            <person name="Miller A.N."/>
            <person name="Grigoriev I.V."/>
            <person name="Debuchy R."/>
            <person name="Gladieux P."/>
            <person name="Thoren M.H."/>
            <person name="Johannesson H."/>
        </authorList>
    </citation>
    <scope>NUCLEOTIDE SEQUENCE</scope>
    <source>
        <strain evidence="3">CBS 232.78</strain>
    </source>
</reference>
<evidence type="ECO:0000313" key="4">
    <source>
        <dbReference type="Proteomes" id="UP001285441"/>
    </source>
</evidence>
<feature type="signal peptide" evidence="2">
    <location>
        <begin position="1"/>
        <end position="22"/>
    </location>
</feature>
<evidence type="ECO:0000256" key="2">
    <source>
        <dbReference type="SAM" id="SignalP"/>
    </source>
</evidence>
<dbReference type="Proteomes" id="UP001285441">
    <property type="component" value="Unassembled WGS sequence"/>
</dbReference>
<name>A0AAE0N8G8_9PEZI</name>
<evidence type="ECO:0000313" key="3">
    <source>
        <dbReference type="EMBL" id="KAK3374712.1"/>
    </source>
</evidence>
<organism evidence="3 4">
    <name type="scientific">Podospora didyma</name>
    <dbReference type="NCBI Taxonomy" id="330526"/>
    <lineage>
        <taxon>Eukaryota</taxon>
        <taxon>Fungi</taxon>
        <taxon>Dikarya</taxon>
        <taxon>Ascomycota</taxon>
        <taxon>Pezizomycotina</taxon>
        <taxon>Sordariomycetes</taxon>
        <taxon>Sordariomycetidae</taxon>
        <taxon>Sordariales</taxon>
        <taxon>Podosporaceae</taxon>
        <taxon>Podospora</taxon>
    </lineage>
</organism>
<proteinExistence type="predicted"/>
<protein>
    <submittedName>
        <fullName evidence="3">Uncharacterized protein</fullName>
    </submittedName>
</protein>
<keyword evidence="2" id="KW-0732">Signal</keyword>
<keyword evidence="4" id="KW-1185">Reference proteome</keyword>
<comment type="caution">
    <text evidence="3">The sequence shown here is derived from an EMBL/GenBank/DDBJ whole genome shotgun (WGS) entry which is preliminary data.</text>
</comment>
<feature type="region of interest" description="Disordered" evidence="1">
    <location>
        <begin position="130"/>
        <end position="170"/>
    </location>
</feature>
<reference evidence="3" key="1">
    <citation type="journal article" date="2023" name="Mol. Phylogenet. Evol.">
        <title>Genome-scale phylogeny and comparative genomics of the fungal order Sordariales.</title>
        <authorList>
            <person name="Hensen N."/>
            <person name="Bonometti L."/>
            <person name="Westerberg I."/>
            <person name="Brannstrom I.O."/>
            <person name="Guillou S."/>
            <person name="Cros-Aarteil S."/>
            <person name="Calhoun S."/>
            <person name="Haridas S."/>
            <person name="Kuo A."/>
            <person name="Mondo S."/>
            <person name="Pangilinan J."/>
            <person name="Riley R."/>
            <person name="LaButti K."/>
            <person name="Andreopoulos B."/>
            <person name="Lipzen A."/>
            <person name="Chen C."/>
            <person name="Yan M."/>
            <person name="Daum C."/>
            <person name="Ng V."/>
            <person name="Clum A."/>
            <person name="Steindorff A."/>
            <person name="Ohm R.A."/>
            <person name="Martin F."/>
            <person name="Silar P."/>
            <person name="Natvig D.O."/>
            <person name="Lalanne C."/>
            <person name="Gautier V."/>
            <person name="Ament-Velasquez S.L."/>
            <person name="Kruys A."/>
            <person name="Hutchinson M.I."/>
            <person name="Powell A.J."/>
            <person name="Barry K."/>
            <person name="Miller A.N."/>
            <person name="Grigoriev I.V."/>
            <person name="Debuchy R."/>
            <person name="Gladieux P."/>
            <person name="Hiltunen Thoren M."/>
            <person name="Johannesson H."/>
        </authorList>
    </citation>
    <scope>NUCLEOTIDE SEQUENCE</scope>
    <source>
        <strain evidence="3">CBS 232.78</strain>
    </source>
</reference>
<feature type="chain" id="PRO_5042249184" evidence="2">
    <location>
        <begin position="23"/>
        <end position="211"/>
    </location>
</feature>
<evidence type="ECO:0000256" key="1">
    <source>
        <dbReference type="SAM" id="MobiDB-lite"/>
    </source>
</evidence>
<dbReference type="EMBL" id="JAULSW010000007">
    <property type="protein sequence ID" value="KAK3374712.1"/>
    <property type="molecule type" value="Genomic_DNA"/>
</dbReference>
<sequence length="211" mass="22548">MVRATPFFILAAAAAIAKHALAVPTATTAEAAAVTKFKDCLAKCFTECDRDVIHMHRDEPHQLKCVARDCITSCTGPLPRIAAPIIVPGWGPQSSWTSGWDAEPSFSKTTIINNYFPPAPAAAAATYPTGTGTAGTGPTGGALMNPTGTTPTGRWRNPFPQPTDSAHAGPVELSAVCGKTPDRVDDAYNMKNYYFFDDMIEVLVHRDLPRD</sequence>